<evidence type="ECO:0000313" key="2">
    <source>
        <dbReference type="Proteomes" id="UP000199226"/>
    </source>
</evidence>
<name>A0A1G9QT18_9SPHI</name>
<protein>
    <recommendedName>
        <fullName evidence="3">dTDP-4-amino-4,6-dideoxygalactose transaminase</fullName>
    </recommendedName>
</protein>
<dbReference type="Proteomes" id="UP000199226">
    <property type="component" value="Unassembled WGS sequence"/>
</dbReference>
<reference evidence="2" key="1">
    <citation type="submission" date="2016-10" db="EMBL/GenBank/DDBJ databases">
        <authorList>
            <person name="Varghese N."/>
            <person name="Submissions S."/>
        </authorList>
    </citation>
    <scope>NUCLEOTIDE SEQUENCE [LARGE SCALE GENOMIC DNA]</scope>
    <source>
        <strain evidence="2">DSM 24536</strain>
    </source>
</reference>
<dbReference type="InterPro" id="IPR015424">
    <property type="entry name" value="PyrdxlP-dep_Trfase"/>
</dbReference>
<organism evidence="1 2">
    <name type="scientific">Daejeonella rubra</name>
    <dbReference type="NCBI Taxonomy" id="990371"/>
    <lineage>
        <taxon>Bacteria</taxon>
        <taxon>Pseudomonadati</taxon>
        <taxon>Bacteroidota</taxon>
        <taxon>Sphingobacteriia</taxon>
        <taxon>Sphingobacteriales</taxon>
        <taxon>Sphingobacteriaceae</taxon>
        <taxon>Daejeonella</taxon>
    </lineage>
</organism>
<gene>
    <name evidence="1" type="ORF">SAMN05421813_106172</name>
</gene>
<proteinExistence type="predicted"/>
<accession>A0A1G9QT18</accession>
<dbReference type="AlphaFoldDB" id="A0A1G9QT18"/>
<evidence type="ECO:0008006" key="3">
    <source>
        <dbReference type="Google" id="ProtNLM"/>
    </source>
</evidence>
<dbReference type="STRING" id="990371.SAMN05421813_106172"/>
<dbReference type="SUPFAM" id="SSF53383">
    <property type="entry name" value="PLP-dependent transferases"/>
    <property type="match status" value="1"/>
</dbReference>
<dbReference type="EMBL" id="FNHH01000006">
    <property type="protein sequence ID" value="SDM13717.1"/>
    <property type="molecule type" value="Genomic_DNA"/>
</dbReference>
<sequence length="321" mass="37770">MYSKRLKAIGGYFDLQLPSLEEFYPSLIKLNTGRNALEYILKVNGYTCIYIPYFTCEVLLEPIKKLGIEYYFYTLDKNLDPIIDFKIESKECLLYTNYFGIKQATINKLTDLDFNLIVDNSQAFFSSPLPGIDTFYSCRKFFGLPDGAYLQSKLKSSAKFERDVSFDRMSHLLISIDQTIEKGYESFKINNEVLSNNPIRRMSLLTERLLKSIDYEECRVIRNRNFRILHEELSEKNQLSIDTSGINGPLCYPFLAVKENIKRKLISKRVFVPVFWPNVFNWTTSKMFENYLAQNLVPLPIDHRYDEEDMERMINYLKQMI</sequence>
<keyword evidence="2" id="KW-1185">Reference proteome</keyword>
<evidence type="ECO:0000313" key="1">
    <source>
        <dbReference type="EMBL" id="SDM13717.1"/>
    </source>
</evidence>